<evidence type="ECO:0000259" key="1">
    <source>
        <dbReference type="Pfam" id="PF00535"/>
    </source>
</evidence>
<protein>
    <submittedName>
        <fullName evidence="2">Glycosyl transferase family 2</fullName>
    </submittedName>
</protein>
<dbReference type="PANTHER" id="PTHR22916:SF3">
    <property type="entry name" value="UDP-GLCNAC:BETAGAL BETA-1,3-N-ACETYLGLUCOSAMINYLTRANSFERASE-LIKE PROTEIN 1"/>
    <property type="match status" value="1"/>
</dbReference>
<dbReference type="PANTHER" id="PTHR22916">
    <property type="entry name" value="GLYCOSYLTRANSFERASE"/>
    <property type="match status" value="1"/>
</dbReference>
<dbReference type="CDD" id="cd00761">
    <property type="entry name" value="Glyco_tranf_GTA_type"/>
    <property type="match status" value="1"/>
</dbReference>
<reference evidence="2" key="1">
    <citation type="submission" date="2017-04" db="EMBL/GenBank/DDBJ databases">
        <title>Genome deletions in a multicellular cyanobacterial endosymbiont for morphological adaptation in marine diatoms.</title>
        <authorList>
            <person name="Wang Y."/>
            <person name="Gao H."/>
            <person name="Li R."/>
            <person name="Xu X."/>
        </authorList>
    </citation>
    <scope>NUCLEOTIDE SEQUENCE</scope>
    <source>
        <strain evidence="2">FACHB 800</strain>
    </source>
</reference>
<keyword evidence="2" id="KW-0808">Transferase</keyword>
<dbReference type="KEGG" id="rsin:B6N60_02494"/>
<dbReference type="InterPro" id="IPR001173">
    <property type="entry name" value="Glyco_trans_2-like"/>
</dbReference>
<accession>A0A975Y533</accession>
<organism evidence="2 3">
    <name type="scientific">Richelia sinica FACHB-800</name>
    <dbReference type="NCBI Taxonomy" id="1357546"/>
    <lineage>
        <taxon>Bacteria</taxon>
        <taxon>Bacillati</taxon>
        <taxon>Cyanobacteriota</taxon>
        <taxon>Cyanophyceae</taxon>
        <taxon>Nostocales</taxon>
        <taxon>Nostocaceae</taxon>
        <taxon>Richelia</taxon>
    </lineage>
</organism>
<dbReference type="EMBL" id="CP021056">
    <property type="protein sequence ID" value="QXE23803.1"/>
    <property type="molecule type" value="Genomic_DNA"/>
</dbReference>
<dbReference type="Proteomes" id="UP000683511">
    <property type="component" value="Chromosome"/>
</dbReference>
<gene>
    <name evidence="2" type="ORF">B6N60_02494</name>
</gene>
<name>A0A975Y533_9NOST</name>
<sequence>MSPIKFDINPEISVILCTYNRANYLNRCIDSLVNQTCTNWELLVIDDGSDDHTFTVVNAYVDNFANIRYLRHKNKKQCYAKNVGIQASFGKYITFLDSDDAYKPNHLQSRIEYMQANPEIDLIEGGFCSEEEIWLADFFQPGKFINLKDCVLGPTFFGKRSVFFQLQGFNHMNYGEDADFWKRAEQVCKTQKIKAPETYIYTRAETSITKTFTEKIS</sequence>
<keyword evidence="3" id="KW-1185">Reference proteome</keyword>
<feature type="domain" description="Glycosyltransferase 2-like" evidence="1">
    <location>
        <begin position="13"/>
        <end position="139"/>
    </location>
</feature>
<dbReference type="AlphaFoldDB" id="A0A975Y533"/>
<dbReference type="Gene3D" id="3.90.550.10">
    <property type="entry name" value="Spore Coat Polysaccharide Biosynthesis Protein SpsA, Chain A"/>
    <property type="match status" value="1"/>
</dbReference>
<dbReference type="InterPro" id="IPR029044">
    <property type="entry name" value="Nucleotide-diphossugar_trans"/>
</dbReference>
<evidence type="ECO:0000313" key="3">
    <source>
        <dbReference type="Proteomes" id="UP000683511"/>
    </source>
</evidence>
<evidence type="ECO:0000313" key="2">
    <source>
        <dbReference type="EMBL" id="QXE23803.1"/>
    </source>
</evidence>
<proteinExistence type="predicted"/>
<dbReference type="SUPFAM" id="SSF53448">
    <property type="entry name" value="Nucleotide-diphospho-sugar transferases"/>
    <property type="match status" value="1"/>
</dbReference>
<dbReference type="RefSeq" id="WP_190607189.1">
    <property type="nucleotide sequence ID" value="NZ_CP021056.1"/>
</dbReference>
<dbReference type="Pfam" id="PF00535">
    <property type="entry name" value="Glycos_transf_2"/>
    <property type="match status" value="1"/>
</dbReference>
<dbReference type="GO" id="GO:0016758">
    <property type="term" value="F:hexosyltransferase activity"/>
    <property type="evidence" value="ECO:0007669"/>
    <property type="project" value="UniProtKB-ARBA"/>
</dbReference>